<feature type="short sequence motif" description="HXTX 1" evidence="2">
    <location>
        <begin position="39"/>
        <end position="42"/>
    </location>
</feature>
<keyword evidence="1 2" id="KW-0378">Hydrolase</keyword>
<dbReference type="Pfam" id="PF02834">
    <property type="entry name" value="LigT_PEase"/>
    <property type="match status" value="2"/>
</dbReference>
<evidence type="ECO:0000256" key="2">
    <source>
        <dbReference type="HAMAP-Rule" id="MF_01940"/>
    </source>
</evidence>
<dbReference type="AlphaFoldDB" id="A0A3P4ASV9"/>
<evidence type="ECO:0000313" key="5">
    <source>
        <dbReference type="Proteomes" id="UP000279841"/>
    </source>
</evidence>
<dbReference type="InterPro" id="IPR004175">
    <property type="entry name" value="RNA_CPDase"/>
</dbReference>
<feature type="domain" description="Phosphoesterase HXTX" evidence="3">
    <location>
        <begin position="7"/>
        <end position="89"/>
    </location>
</feature>
<dbReference type="PANTHER" id="PTHR35561">
    <property type="entry name" value="RNA 2',3'-CYCLIC PHOSPHODIESTERASE"/>
    <property type="match status" value="1"/>
</dbReference>
<evidence type="ECO:0000259" key="3">
    <source>
        <dbReference type="Pfam" id="PF02834"/>
    </source>
</evidence>
<dbReference type="InterPro" id="IPR014051">
    <property type="entry name" value="Phosphoesterase_HXTX"/>
</dbReference>
<reference evidence="4 5" key="1">
    <citation type="submission" date="2018-10" db="EMBL/GenBank/DDBJ databases">
        <authorList>
            <person name="Peiro R."/>
            <person name="Begona"/>
            <person name="Cbmso G."/>
            <person name="Lopez M."/>
            <person name="Gonzalez S."/>
            <person name="Sacristan E."/>
            <person name="Castillo E."/>
        </authorList>
    </citation>
    <scope>NUCLEOTIDE SEQUENCE [LARGE SCALE GENOMIC DNA]</scope>
    <source>
        <strain evidence="4">TTHNAR1</strain>
    </source>
</reference>
<dbReference type="RefSeq" id="WP_008633763.1">
    <property type="nucleotide sequence ID" value="NZ_LR027517.1"/>
</dbReference>
<evidence type="ECO:0000313" key="4">
    <source>
        <dbReference type="EMBL" id="VCU54255.1"/>
    </source>
</evidence>
<dbReference type="EMBL" id="LR027517">
    <property type="protein sequence ID" value="VCU54255.1"/>
    <property type="molecule type" value="Genomic_DNA"/>
</dbReference>
<dbReference type="GO" id="GO:0004113">
    <property type="term" value="F:2',3'-cyclic-nucleotide 3'-phosphodiesterase activity"/>
    <property type="evidence" value="ECO:0007669"/>
    <property type="project" value="InterPro"/>
</dbReference>
<dbReference type="HAMAP" id="MF_01940">
    <property type="entry name" value="RNA_CPDase"/>
    <property type="match status" value="1"/>
</dbReference>
<feature type="short sequence motif" description="HXTX 2" evidence="2">
    <location>
        <begin position="130"/>
        <end position="133"/>
    </location>
</feature>
<gene>
    <name evidence="4" type="ORF">TTHN1_02064</name>
</gene>
<dbReference type="PANTHER" id="PTHR35561:SF1">
    <property type="entry name" value="RNA 2',3'-CYCLIC PHOSPHODIESTERASE"/>
    <property type="match status" value="1"/>
</dbReference>
<name>A0A3P4ASV9_THETH</name>
<protein>
    <recommendedName>
        <fullName evidence="2">RNA 2',3'-cyclic phosphodiesterase</fullName>
        <shortName evidence="2">RNA 2',3'-CPDase</shortName>
        <ecNumber evidence="2">3.1.4.58</ecNumber>
    </recommendedName>
</protein>
<dbReference type="Proteomes" id="UP000279841">
    <property type="component" value="Chromosome"/>
</dbReference>
<comment type="similarity">
    <text evidence="2">Belongs to the 2H phosphoesterase superfamily. ThpR family.</text>
</comment>
<sequence>MRLFYAVFLPEEVRAALVEAQTKVRPFRGWKPVPPHQLHLTLLFLGERPEEELPDYLALGHRLARLEAPFRARLRGTGYFPNEGTPRVWFAKAEAEGFLRLAEGLRAGVEELLGEEAVRIPGWDKPFKPHITLARRKAPAPRVPPVLFGLEWPVEGFALVRSELKPKGPVYTVLEKFSLRGEHGRKQAQGPGERPEGD</sequence>
<feature type="domain" description="Phosphoesterase HXTX" evidence="3">
    <location>
        <begin position="105"/>
        <end position="171"/>
    </location>
</feature>
<dbReference type="EC" id="3.1.4.58" evidence="2"/>
<proteinExistence type="inferred from homology"/>
<evidence type="ECO:0000256" key="1">
    <source>
        <dbReference type="ARBA" id="ARBA00022801"/>
    </source>
</evidence>
<accession>A0A3P4ASV9</accession>
<dbReference type="InterPro" id="IPR009097">
    <property type="entry name" value="Cyclic_Pdiesterase"/>
</dbReference>
<dbReference type="NCBIfam" id="TIGR02258">
    <property type="entry name" value="2_5_ligase"/>
    <property type="match status" value="1"/>
</dbReference>
<dbReference type="Gene3D" id="3.90.1140.10">
    <property type="entry name" value="Cyclic phosphodiesterase"/>
    <property type="match status" value="1"/>
</dbReference>
<comment type="function">
    <text evidence="2">Hydrolyzes RNA 2',3'-cyclic phosphodiester to an RNA 2'-phosphomonoester.</text>
</comment>
<dbReference type="GO" id="GO:0008664">
    <property type="term" value="F:RNA 2',3'-cyclic 3'-phosphodiesterase activity"/>
    <property type="evidence" value="ECO:0007669"/>
    <property type="project" value="UniProtKB-EC"/>
</dbReference>
<organism evidence="4 5">
    <name type="scientific">Thermus thermophilus</name>
    <dbReference type="NCBI Taxonomy" id="274"/>
    <lineage>
        <taxon>Bacteria</taxon>
        <taxon>Thermotogati</taxon>
        <taxon>Deinococcota</taxon>
        <taxon>Deinococci</taxon>
        <taxon>Thermales</taxon>
        <taxon>Thermaceae</taxon>
        <taxon>Thermus</taxon>
    </lineage>
</organism>
<dbReference type="SUPFAM" id="SSF55144">
    <property type="entry name" value="LigT-like"/>
    <property type="match status" value="1"/>
</dbReference>
<feature type="active site" description="Proton acceptor" evidence="2">
    <location>
        <position position="130"/>
    </location>
</feature>
<feature type="active site" description="Proton donor" evidence="2">
    <location>
        <position position="39"/>
    </location>
</feature>
<comment type="catalytic activity">
    <reaction evidence="2">
        <text>a 3'-end 2',3'-cyclophospho-ribonucleotide-RNA + H2O = a 3'-end 2'-phospho-ribonucleotide-RNA + H(+)</text>
        <dbReference type="Rhea" id="RHEA:11828"/>
        <dbReference type="Rhea" id="RHEA-COMP:10464"/>
        <dbReference type="Rhea" id="RHEA-COMP:17353"/>
        <dbReference type="ChEBI" id="CHEBI:15377"/>
        <dbReference type="ChEBI" id="CHEBI:15378"/>
        <dbReference type="ChEBI" id="CHEBI:83064"/>
        <dbReference type="ChEBI" id="CHEBI:173113"/>
        <dbReference type="EC" id="3.1.4.58"/>
    </reaction>
</comment>